<protein>
    <recommendedName>
        <fullName evidence="2">Response regulatory domain-containing protein</fullName>
    </recommendedName>
</protein>
<dbReference type="GO" id="GO:0000160">
    <property type="term" value="P:phosphorelay signal transduction system"/>
    <property type="evidence" value="ECO:0007669"/>
    <property type="project" value="InterPro"/>
</dbReference>
<evidence type="ECO:0000256" key="1">
    <source>
        <dbReference type="PROSITE-ProRule" id="PRU00169"/>
    </source>
</evidence>
<dbReference type="PROSITE" id="PS50110">
    <property type="entry name" value="RESPONSE_REGULATORY"/>
    <property type="match status" value="1"/>
</dbReference>
<dbReference type="EMBL" id="LCYG01000038">
    <property type="protein sequence ID" value="KLK92240.1"/>
    <property type="molecule type" value="Genomic_DNA"/>
</dbReference>
<evidence type="ECO:0000313" key="4">
    <source>
        <dbReference type="Proteomes" id="UP000035489"/>
    </source>
</evidence>
<gene>
    <name evidence="3" type="ORF">AA309_15610</name>
</gene>
<evidence type="ECO:0000259" key="2">
    <source>
        <dbReference type="PROSITE" id="PS50110"/>
    </source>
</evidence>
<evidence type="ECO:0000313" key="3">
    <source>
        <dbReference type="EMBL" id="KLK92240.1"/>
    </source>
</evidence>
<dbReference type="STRING" id="1225564.AA309_15610"/>
<dbReference type="OrthoDB" id="7210814at2"/>
<comment type="caution">
    <text evidence="1">Lacks conserved residue(s) required for the propagation of feature annotation.</text>
</comment>
<name>A0A0H1RAH4_9HYPH</name>
<dbReference type="AlphaFoldDB" id="A0A0H1RAH4"/>
<dbReference type="Proteomes" id="UP000035489">
    <property type="component" value="Unassembled WGS sequence"/>
</dbReference>
<reference evidence="3 4" key="1">
    <citation type="submission" date="2015-05" db="EMBL/GenBank/DDBJ databases">
        <title>Draft genome sequence of Microvirga vignae strain BR3299, a novel nitrogen fixing bacteria isolated from Brazil semi-aired region.</title>
        <authorList>
            <person name="Zilli J.E."/>
            <person name="Passos S.R."/>
            <person name="Leite J."/>
            <person name="Baldani J.I."/>
            <person name="Xavier G.R."/>
            <person name="Rumjaneck N.G."/>
            <person name="Simoes-Araujo J.L."/>
        </authorList>
    </citation>
    <scope>NUCLEOTIDE SEQUENCE [LARGE SCALE GENOMIC DNA]</scope>
    <source>
        <strain evidence="3 4">BR3299</strain>
    </source>
</reference>
<dbReference type="Gene3D" id="3.40.50.2300">
    <property type="match status" value="1"/>
</dbReference>
<dbReference type="InterPro" id="IPR001789">
    <property type="entry name" value="Sig_transdc_resp-reg_receiver"/>
</dbReference>
<sequence length="137" mass="15125">MSAAQSQRILIADDNAIFRETIAERLRAQGHEVVTAETGERAFLILREWCHSIDWLYTRAALPRLIDGWILADEYHDTHKNRPVILSGTEARVSSRGDVVLKQPTPTAALEAIRQALAVGKVAISTEPESVGVRQAA</sequence>
<proteinExistence type="predicted"/>
<dbReference type="SUPFAM" id="SSF52172">
    <property type="entry name" value="CheY-like"/>
    <property type="match status" value="1"/>
</dbReference>
<keyword evidence="4" id="KW-1185">Reference proteome</keyword>
<organism evidence="3 4">
    <name type="scientific">Microvirga vignae</name>
    <dbReference type="NCBI Taxonomy" id="1225564"/>
    <lineage>
        <taxon>Bacteria</taxon>
        <taxon>Pseudomonadati</taxon>
        <taxon>Pseudomonadota</taxon>
        <taxon>Alphaproteobacteria</taxon>
        <taxon>Hyphomicrobiales</taxon>
        <taxon>Methylobacteriaceae</taxon>
        <taxon>Microvirga</taxon>
    </lineage>
</organism>
<dbReference type="PATRIC" id="fig|1225564.3.peg.4021"/>
<accession>A0A0H1RAH4</accession>
<feature type="domain" description="Response regulatory" evidence="2">
    <location>
        <begin position="8"/>
        <end position="117"/>
    </location>
</feature>
<dbReference type="InterPro" id="IPR011006">
    <property type="entry name" value="CheY-like_superfamily"/>
</dbReference>
<dbReference type="RefSeq" id="WP_047189960.1">
    <property type="nucleotide sequence ID" value="NZ_LCYG01000038.1"/>
</dbReference>
<comment type="caution">
    <text evidence="3">The sequence shown here is derived from an EMBL/GenBank/DDBJ whole genome shotgun (WGS) entry which is preliminary data.</text>
</comment>